<evidence type="ECO:0000256" key="1">
    <source>
        <dbReference type="ARBA" id="ARBA00009227"/>
    </source>
</evidence>
<gene>
    <name evidence="5" type="ORF">SAMN02746065_12521</name>
</gene>
<name>A0A1W2E5W9_9BACT</name>
<keyword evidence="4" id="KW-0464">Manganese</keyword>
<dbReference type="RefSeq" id="WP_084071306.1">
    <property type="nucleotide sequence ID" value="NZ_FWXY01000025.1"/>
</dbReference>
<dbReference type="GO" id="GO:0008783">
    <property type="term" value="F:agmatinase activity"/>
    <property type="evidence" value="ECO:0007669"/>
    <property type="project" value="TreeGrafter"/>
</dbReference>
<dbReference type="OrthoDB" id="9789727at2"/>
<dbReference type="PIRSF" id="PIRSF036979">
    <property type="entry name" value="Arginase"/>
    <property type="match status" value="1"/>
</dbReference>
<accession>A0A1W2E5W9</accession>
<dbReference type="InterPro" id="IPR005925">
    <property type="entry name" value="Agmatinase-rel"/>
</dbReference>
<dbReference type="PROSITE" id="PS51409">
    <property type="entry name" value="ARGINASE_2"/>
    <property type="match status" value="1"/>
</dbReference>
<organism evidence="5 6">
    <name type="scientific">Desulfocicer vacuolatum DSM 3385</name>
    <dbReference type="NCBI Taxonomy" id="1121400"/>
    <lineage>
        <taxon>Bacteria</taxon>
        <taxon>Pseudomonadati</taxon>
        <taxon>Thermodesulfobacteriota</taxon>
        <taxon>Desulfobacteria</taxon>
        <taxon>Desulfobacterales</taxon>
        <taxon>Desulfobacteraceae</taxon>
        <taxon>Desulfocicer</taxon>
    </lineage>
</organism>
<evidence type="ECO:0000256" key="4">
    <source>
        <dbReference type="PIRSR" id="PIRSR036979-1"/>
    </source>
</evidence>
<proteinExistence type="inferred from homology"/>
<comment type="similarity">
    <text evidence="1">Belongs to the arginase family. Agmatinase subfamily.</text>
</comment>
<dbReference type="PANTHER" id="PTHR11358:SF26">
    <property type="entry name" value="GUANIDINO ACID HYDROLASE, MITOCHONDRIAL"/>
    <property type="match status" value="1"/>
</dbReference>
<dbReference type="GO" id="GO:0046872">
    <property type="term" value="F:metal ion binding"/>
    <property type="evidence" value="ECO:0007669"/>
    <property type="project" value="UniProtKB-KW"/>
</dbReference>
<evidence type="ECO:0000256" key="3">
    <source>
        <dbReference type="ARBA" id="ARBA00022801"/>
    </source>
</evidence>
<dbReference type="InterPro" id="IPR006035">
    <property type="entry name" value="Ureohydrolase"/>
</dbReference>
<feature type="binding site" evidence="4">
    <location>
        <position position="135"/>
    </location>
    <ligand>
        <name>Mn(2+)</name>
        <dbReference type="ChEBI" id="CHEBI:29035"/>
        <label>1</label>
    </ligand>
</feature>
<dbReference type="PANTHER" id="PTHR11358">
    <property type="entry name" value="ARGINASE/AGMATINASE"/>
    <property type="match status" value="1"/>
</dbReference>
<feature type="binding site" evidence="4">
    <location>
        <position position="216"/>
    </location>
    <ligand>
        <name>Mn(2+)</name>
        <dbReference type="ChEBI" id="CHEBI:29035"/>
        <label>1</label>
    </ligand>
</feature>
<feature type="binding site" evidence="4">
    <location>
        <position position="107"/>
    </location>
    <ligand>
        <name>Mn(2+)</name>
        <dbReference type="ChEBI" id="CHEBI:29035"/>
        <label>1</label>
    </ligand>
</feature>
<dbReference type="AlphaFoldDB" id="A0A1W2E5W9"/>
<dbReference type="SUPFAM" id="SSF52768">
    <property type="entry name" value="Arginase/deacetylase"/>
    <property type="match status" value="1"/>
</dbReference>
<dbReference type="InterPro" id="IPR023696">
    <property type="entry name" value="Ureohydrolase_dom_sf"/>
</dbReference>
<keyword evidence="3" id="KW-0378">Hydrolase</keyword>
<feature type="binding site" evidence="4">
    <location>
        <position position="131"/>
    </location>
    <ligand>
        <name>Mn(2+)</name>
        <dbReference type="ChEBI" id="CHEBI:29035"/>
        <label>1</label>
    </ligand>
</feature>
<dbReference type="Pfam" id="PF00491">
    <property type="entry name" value="Arginase"/>
    <property type="match status" value="1"/>
</dbReference>
<dbReference type="CDD" id="cd11593">
    <property type="entry name" value="Agmatinase-like_2"/>
    <property type="match status" value="1"/>
</dbReference>
<reference evidence="5 6" key="1">
    <citation type="submission" date="2017-04" db="EMBL/GenBank/DDBJ databases">
        <authorList>
            <person name="Afonso C.L."/>
            <person name="Miller P.J."/>
            <person name="Scott M.A."/>
            <person name="Spackman E."/>
            <person name="Goraichik I."/>
            <person name="Dimitrov K.M."/>
            <person name="Suarez D.L."/>
            <person name="Swayne D.E."/>
        </authorList>
    </citation>
    <scope>NUCLEOTIDE SEQUENCE [LARGE SCALE GENOMIC DNA]</scope>
    <source>
        <strain evidence="5 6">DSM 3385</strain>
    </source>
</reference>
<dbReference type="STRING" id="1121400.SAMN02746065_12521"/>
<evidence type="ECO:0000313" key="6">
    <source>
        <dbReference type="Proteomes" id="UP000192418"/>
    </source>
</evidence>
<sequence>MNNTPDFIDSELTIRDEKRSRFHVIPIPMETSVSYGGGTARGPRAILDASQQLEAWDGRSLPVEWGIYTTPPVVCKGSVEQILDRIKQSVTRTLSFNALPVILGGEHTVTLGALQALKKSGSPSFGIVQIDAHADLRESYEGSPLSHACVMRRATQDLGIPLVQIGVRALCREEEQFRQEQNISFFDARDLHLLGMPEQLFPPDFPDHIYITLDVDGLDPSVIRATGTPVPGGISWHDTLTLLEKSISGKKVLGFDVVELAPVPGDHASDFAAAQLVYSTMGIIQRKGI</sequence>
<keyword evidence="2 4" id="KW-0479">Metal-binding</keyword>
<feature type="binding site" evidence="4">
    <location>
        <position position="133"/>
    </location>
    <ligand>
        <name>Mn(2+)</name>
        <dbReference type="ChEBI" id="CHEBI:29035"/>
        <label>1</label>
    </ligand>
</feature>
<evidence type="ECO:0000313" key="5">
    <source>
        <dbReference type="EMBL" id="SMD05170.1"/>
    </source>
</evidence>
<evidence type="ECO:0000256" key="2">
    <source>
        <dbReference type="ARBA" id="ARBA00022723"/>
    </source>
</evidence>
<dbReference type="Gene3D" id="3.40.800.10">
    <property type="entry name" value="Ureohydrolase domain"/>
    <property type="match status" value="1"/>
</dbReference>
<dbReference type="GO" id="GO:0033389">
    <property type="term" value="P:putrescine biosynthetic process from arginine, via agmatine"/>
    <property type="evidence" value="ECO:0007669"/>
    <property type="project" value="TreeGrafter"/>
</dbReference>
<keyword evidence="6" id="KW-1185">Reference proteome</keyword>
<feature type="binding site" evidence="4">
    <location>
        <position position="214"/>
    </location>
    <ligand>
        <name>Mn(2+)</name>
        <dbReference type="ChEBI" id="CHEBI:29035"/>
        <label>1</label>
    </ligand>
</feature>
<protein>
    <submittedName>
        <fullName evidence="5">Agmatinase</fullName>
    </submittedName>
</protein>
<dbReference type="EMBL" id="FWXY01000025">
    <property type="protein sequence ID" value="SMD05170.1"/>
    <property type="molecule type" value="Genomic_DNA"/>
</dbReference>
<dbReference type="NCBIfam" id="TIGR01230">
    <property type="entry name" value="agmatinase"/>
    <property type="match status" value="1"/>
</dbReference>
<dbReference type="Proteomes" id="UP000192418">
    <property type="component" value="Unassembled WGS sequence"/>
</dbReference>
<comment type="cofactor">
    <cofactor evidence="4">
        <name>Mn(2+)</name>
        <dbReference type="ChEBI" id="CHEBI:29035"/>
    </cofactor>
    <text evidence="4">Binds 2 manganese ions per subunit.</text>
</comment>